<organism evidence="1 2">
    <name type="scientific">Acorus gramineus</name>
    <name type="common">Dwarf sweet flag</name>
    <dbReference type="NCBI Taxonomy" id="55184"/>
    <lineage>
        <taxon>Eukaryota</taxon>
        <taxon>Viridiplantae</taxon>
        <taxon>Streptophyta</taxon>
        <taxon>Embryophyta</taxon>
        <taxon>Tracheophyta</taxon>
        <taxon>Spermatophyta</taxon>
        <taxon>Magnoliopsida</taxon>
        <taxon>Liliopsida</taxon>
        <taxon>Acoraceae</taxon>
        <taxon>Acorus</taxon>
    </lineage>
</organism>
<evidence type="ECO:0000313" key="2">
    <source>
        <dbReference type="Proteomes" id="UP001179952"/>
    </source>
</evidence>
<dbReference type="Proteomes" id="UP001179952">
    <property type="component" value="Unassembled WGS sequence"/>
</dbReference>
<reference evidence="1" key="2">
    <citation type="submission" date="2023-06" db="EMBL/GenBank/DDBJ databases">
        <authorList>
            <person name="Ma L."/>
            <person name="Liu K.-W."/>
            <person name="Li Z."/>
            <person name="Hsiao Y.-Y."/>
            <person name="Qi Y."/>
            <person name="Fu T."/>
            <person name="Tang G."/>
            <person name="Zhang D."/>
            <person name="Sun W.-H."/>
            <person name="Liu D.-K."/>
            <person name="Li Y."/>
            <person name="Chen G.-Z."/>
            <person name="Liu X.-D."/>
            <person name="Liao X.-Y."/>
            <person name="Jiang Y.-T."/>
            <person name="Yu X."/>
            <person name="Hao Y."/>
            <person name="Huang J."/>
            <person name="Zhao X.-W."/>
            <person name="Ke S."/>
            <person name="Chen Y.-Y."/>
            <person name="Wu W.-L."/>
            <person name="Hsu J.-L."/>
            <person name="Lin Y.-F."/>
            <person name="Huang M.-D."/>
            <person name="Li C.-Y."/>
            <person name="Huang L."/>
            <person name="Wang Z.-W."/>
            <person name="Zhao X."/>
            <person name="Zhong W.-Y."/>
            <person name="Peng D.-H."/>
            <person name="Ahmad S."/>
            <person name="Lan S."/>
            <person name="Zhang J.-S."/>
            <person name="Tsai W.-C."/>
            <person name="Van De Peer Y."/>
            <person name="Liu Z.-J."/>
        </authorList>
    </citation>
    <scope>NUCLEOTIDE SEQUENCE</scope>
    <source>
        <strain evidence="1">SCP</strain>
        <tissue evidence="1">Leaves</tissue>
    </source>
</reference>
<gene>
    <name evidence="1" type="ORF">QJS04_geneDACA012695</name>
</gene>
<keyword evidence="2" id="KW-1185">Reference proteome</keyword>
<comment type="caution">
    <text evidence="1">The sequence shown here is derived from an EMBL/GenBank/DDBJ whole genome shotgun (WGS) entry which is preliminary data.</text>
</comment>
<name>A0AAV9B3P9_ACOGR</name>
<evidence type="ECO:0000313" key="1">
    <source>
        <dbReference type="EMBL" id="KAK1270984.1"/>
    </source>
</evidence>
<sequence length="59" mass="6926">MEWLDNEREHAGLHSWETLMTVYERALSRCHLVWFIQNTPQKSLPAHSLVTAVECILSF</sequence>
<accession>A0AAV9B3P9</accession>
<protein>
    <submittedName>
        <fullName evidence="1">Uncharacterized protein</fullName>
    </submittedName>
</protein>
<proteinExistence type="predicted"/>
<dbReference type="EMBL" id="JAUJYN010000005">
    <property type="protein sequence ID" value="KAK1270984.1"/>
    <property type="molecule type" value="Genomic_DNA"/>
</dbReference>
<reference evidence="1" key="1">
    <citation type="journal article" date="2023" name="Nat. Commun.">
        <title>Diploid and tetraploid genomes of Acorus and the evolution of monocots.</title>
        <authorList>
            <person name="Ma L."/>
            <person name="Liu K.W."/>
            <person name="Li Z."/>
            <person name="Hsiao Y.Y."/>
            <person name="Qi Y."/>
            <person name="Fu T."/>
            <person name="Tang G.D."/>
            <person name="Zhang D."/>
            <person name="Sun W.H."/>
            <person name="Liu D.K."/>
            <person name="Li Y."/>
            <person name="Chen G.Z."/>
            <person name="Liu X.D."/>
            <person name="Liao X.Y."/>
            <person name="Jiang Y.T."/>
            <person name="Yu X."/>
            <person name="Hao Y."/>
            <person name="Huang J."/>
            <person name="Zhao X.W."/>
            <person name="Ke S."/>
            <person name="Chen Y.Y."/>
            <person name="Wu W.L."/>
            <person name="Hsu J.L."/>
            <person name="Lin Y.F."/>
            <person name="Huang M.D."/>
            <person name="Li C.Y."/>
            <person name="Huang L."/>
            <person name="Wang Z.W."/>
            <person name="Zhao X."/>
            <person name="Zhong W.Y."/>
            <person name="Peng D.H."/>
            <person name="Ahmad S."/>
            <person name="Lan S."/>
            <person name="Zhang J.S."/>
            <person name="Tsai W.C."/>
            <person name="Van de Peer Y."/>
            <person name="Liu Z.J."/>
        </authorList>
    </citation>
    <scope>NUCLEOTIDE SEQUENCE</scope>
    <source>
        <strain evidence="1">SCP</strain>
    </source>
</reference>
<dbReference type="AlphaFoldDB" id="A0AAV9B3P9"/>